<proteinExistence type="predicted"/>
<dbReference type="PANTHER" id="PTHR24148:SF64">
    <property type="entry name" value="HETEROKARYON INCOMPATIBILITY DOMAIN-CONTAINING PROTEIN"/>
    <property type="match status" value="1"/>
</dbReference>
<dbReference type="InterPro" id="IPR052895">
    <property type="entry name" value="HetReg/Transcr_Mod"/>
</dbReference>
<dbReference type="STRING" id="914237.A0A1E1LP10"/>
<dbReference type="Pfam" id="PF06985">
    <property type="entry name" value="HET"/>
    <property type="match status" value="1"/>
</dbReference>
<name>A0A1E1LP10_9HELO</name>
<keyword evidence="3" id="KW-1185">Reference proteome</keyword>
<gene>
    <name evidence="2" type="ORF">RCO7_10465</name>
</gene>
<dbReference type="Proteomes" id="UP000178129">
    <property type="component" value="Unassembled WGS sequence"/>
</dbReference>
<dbReference type="InterPro" id="IPR010730">
    <property type="entry name" value="HET"/>
</dbReference>
<accession>A0A1E1LP10</accession>
<dbReference type="Pfam" id="PF26639">
    <property type="entry name" value="Het-6_barrel"/>
    <property type="match status" value="1"/>
</dbReference>
<evidence type="ECO:0000259" key="1">
    <source>
        <dbReference type="Pfam" id="PF06985"/>
    </source>
</evidence>
<evidence type="ECO:0000313" key="2">
    <source>
        <dbReference type="EMBL" id="CZT12238.1"/>
    </source>
</evidence>
<dbReference type="AlphaFoldDB" id="A0A1E1LP10"/>
<protein>
    <recommendedName>
        <fullName evidence="1">Heterokaryon incompatibility domain-containing protein</fullName>
    </recommendedName>
</protein>
<organism evidence="2 3">
    <name type="scientific">Rhynchosporium graminicola</name>
    <dbReference type="NCBI Taxonomy" id="2792576"/>
    <lineage>
        <taxon>Eukaryota</taxon>
        <taxon>Fungi</taxon>
        <taxon>Dikarya</taxon>
        <taxon>Ascomycota</taxon>
        <taxon>Pezizomycotina</taxon>
        <taxon>Leotiomycetes</taxon>
        <taxon>Helotiales</taxon>
        <taxon>Ploettnerulaceae</taxon>
        <taxon>Rhynchosporium</taxon>
    </lineage>
</organism>
<sequence length="620" mass="70279">MADQQPYPANRYPYKPLPPFYIRILEVHPGSSNEPLKCNIRAQHIDSDQHYEAFSYVWGDPTPAAQIRCIDETDEGDIGIGKGLSKALLAFRFLDKTRHIWVDALCINQRDVAERQSQVRLMGAVYTNAKHVLCWLGTLSGAEAESTAVLAIDFLRTFNSSPHEHLQKARQHLHSGDDANMTVEDADLLKSWLAVKTLFDVEYFHRAWIIQEVGLAQDARFFWGTQDLWMEWGEVARFCRFLDDNGASVINHLGMKSWVCNHINLVWVTDSSGKPEHSFIEVLHWARVHRSTDPRDFVYALLSHPTAKVYGKLLVEPDYTITTAQAYTQLALRVIETMDTLEILAFVDHHEEPGILDIPSWVPDWHALNLTAPLRCPTKAANEKSDKSVRILESESGKILRCRGVFVDTLRAFSDMIEPSGLIVTTLEKEKQKKIPFLIDHIWRETVIKPEIPLASIGELIVALGLVLTGGYWNTEDSTVGERQEQQSYDLAALILEYERVRTDRDLDGLFVSLSTEEQELVRSMAIQGSADQFVQDMTWTSMCRRVFRTAKGHFGLGPRTMKEGDMIVVVQGSKYPLILRRCGLYFRLVGPALVNGFMNGEASLRCGGGVIFEQNYDII</sequence>
<dbReference type="InParanoid" id="A0A1E1LP10"/>
<dbReference type="EMBL" id="FJUW01000070">
    <property type="protein sequence ID" value="CZT12238.1"/>
    <property type="molecule type" value="Genomic_DNA"/>
</dbReference>
<evidence type="ECO:0000313" key="3">
    <source>
        <dbReference type="Proteomes" id="UP000178129"/>
    </source>
</evidence>
<reference evidence="3" key="1">
    <citation type="submission" date="2016-03" db="EMBL/GenBank/DDBJ databases">
        <authorList>
            <person name="Ploux O."/>
        </authorList>
    </citation>
    <scope>NUCLEOTIDE SEQUENCE [LARGE SCALE GENOMIC DNA]</scope>
    <source>
        <strain evidence="3">UK7</strain>
    </source>
</reference>
<dbReference type="PANTHER" id="PTHR24148">
    <property type="entry name" value="ANKYRIN REPEAT DOMAIN-CONTAINING PROTEIN 39 HOMOLOG-RELATED"/>
    <property type="match status" value="1"/>
</dbReference>
<comment type="caution">
    <text evidence="2">The sequence shown here is derived from an EMBL/GenBank/DDBJ whole genome shotgun (WGS) entry which is preliminary data.</text>
</comment>
<feature type="domain" description="Heterokaryon incompatibility" evidence="1">
    <location>
        <begin position="51"/>
        <end position="212"/>
    </location>
</feature>